<dbReference type="KEGG" id="mgl:MGL_4151"/>
<proteinExistence type="inferred from homology"/>
<dbReference type="VEuPathDB" id="FungiDB:MGL_4157"/>
<reference evidence="9 11" key="1">
    <citation type="journal article" date="2007" name="Proc. Natl. Acad. Sci. U.S.A.">
        <title>Dandruff-associated Malassezia genomes reveal convergent and divergent virulence traits shared with plant and human fungal pathogens.</title>
        <authorList>
            <person name="Xu J."/>
            <person name="Saunders C.W."/>
            <person name="Hu P."/>
            <person name="Grant R.A."/>
            <person name="Boekhout T."/>
            <person name="Kuramae E.E."/>
            <person name="Kronstad J.W."/>
            <person name="Deangelis Y.M."/>
            <person name="Reeder N.L."/>
            <person name="Johnstone K.R."/>
            <person name="Leland M."/>
            <person name="Fieno A.M."/>
            <person name="Begley W.M."/>
            <person name="Sun Y."/>
            <person name="Lacey M.P."/>
            <person name="Chaudhary T."/>
            <person name="Keough T."/>
            <person name="Chu L."/>
            <person name="Sears R."/>
            <person name="Yuan B."/>
            <person name="Dawson T.L.Jr."/>
        </authorList>
    </citation>
    <scope>NUCLEOTIDE SEQUENCE [LARGE SCALE GENOMIC DNA]</scope>
    <source>
        <strain evidence="11">ATCC MYA-4612 / CBS 7966</strain>
        <strain evidence="9">CBS 7966</strain>
    </source>
</reference>
<dbReference type="Gene3D" id="1.10.630.10">
    <property type="entry name" value="Cytochrome P450"/>
    <property type="match status" value="1"/>
</dbReference>
<dbReference type="Pfam" id="PF00067">
    <property type="entry name" value="p450"/>
    <property type="match status" value="1"/>
</dbReference>
<dbReference type="AlphaFoldDB" id="A8QD83"/>
<dbReference type="Proteomes" id="UP000008837">
    <property type="component" value="Unassembled WGS sequence"/>
</dbReference>
<evidence type="ECO:0000313" key="9">
    <source>
        <dbReference type="EMBL" id="EDP41458.1"/>
    </source>
</evidence>
<accession>A8QD83</accession>
<keyword evidence="11" id="KW-1185">Reference proteome</keyword>
<evidence type="ECO:0000313" key="11">
    <source>
        <dbReference type="Proteomes" id="UP000008837"/>
    </source>
</evidence>
<dbReference type="GO" id="GO:0016705">
    <property type="term" value="F:oxidoreductase activity, acting on paired donors, with incorporation or reduction of molecular oxygen"/>
    <property type="evidence" value="ECO:0007669"/>
    <property type="project" value="InterPro"/>
</dbReference>
<evidence type="ECO:0000256" key="6">
    <source>
        <dbReference type="ARBA" id="ARBA00023004"/>
    </source>
</evidence>
<dbReference type="InterPro" id="IPR002403">
    <property type="entry name" value="Cyt_P450_E_grp-IV"/>
</dbReference>
<keyword evidence="7" id="KW-0503">Monooxygenase</keyword>
<evidence type="ECO:0000256" key="5">
    <source>
        <dbReference type="ARBA" id="ARBA00023002"/>
    </source>
</evidence>
<keyword evidence="5" id="KW-0560">Oxidoreductase</keyword>
<evidence type="ECO:0008006" key="12">
    <source>
        <dbReference type="Google" id="ProtNLM"/>
    </source>
</evidence>
<name>A8QD83_MALGO</name>
<dbReference type="PANTHER" id="PTHR46300">
    <property type="entry name" value="P450, PUTATIVE (EUROFUNG)-RELATED-RELATED"/>
    <property type="match status" value="1"/>
</dbReference>
<gene>
    <name evidence="9" type="ORF">MGL_4151</name>
    <name evidence="10" type="ORF">MGL_4157</name>
</gene>
<evidence type="ECO:0000313" key="10">
    <source>
        <dbReference type="EMBL" id="EDP41464.1"/>
    </source>
</evidence>
<dbReference type="GeneID" id="5852971"/>
<dbReference type="PRINTS" id="PR00385">
    <property type="entry name" value="P450"/>
</dbReference>
<dbReference type="GeneID" id="5852976"/>
<keyword evidence="4 8" id="KW-0479">Metal-binding</keyword>
<dbReference type="VEuPathDB" id="FungiDB:MGL_4151"/>
<dbReference type="PANTHER" id="PTHR46300:SF5">
    <property type="entry name" value="CYTOCHROME P450"/>
    <property type="match status" value="1"/>
</dbReference>
<evidence type="ECO:0000256" key="7">
    <source>
        <dbReference type="ARBA" id="ARBA00023033"/>
    </source>
</evidence>
<comment type="similarity">
    <text evidence="2">Belongs to the cytochrome P450 family.</text>
</comment>
<dbReference type="EMBL" id="AAYY01000021">
    <property type="protein sequence ID" value="EDP41458.1"/>
    <property type="molecule type" value="Genomic_DNA"/>
</dbReference>
<evidence type="ECO:0000256" key="1">
    <source>
        <dbReference type="ARBA" id="ARBA00001971"/>
    </source>
</evidence>
<dbReference type="GO" id="GO:0005506">
    <property type="term" value="F:iron ion binding"/>
    <property type="evidence" value="ECO:0007669"/>
    <property type="project" value="InterPro"/>
</dbReference>
<dbReference type="InterPro" id="IPR001128">
    <property type="entry name" value="Cyt_P450"/>
</dbReference>
<dbReference type="RefSeq" id="XP_001728672.1">
    <property type="nucleotide sequence ID" value="XM_001728620.1"/>
</dbReference>
<dbReference type="PRINTS" id="PR00465">
    <property type="entry name" value="EP450IV"/>
</dbReference>
<organism evidence="9 11">
    <name type="scientific">Malassezia globosa (strain ATCC MYA-4612 / CBS 7966)</name>
    <name type="common">Dandruff-associated fungus</name>
    <dbReference type="NCBI Taxonomy" id="425265"/>
    <lineage>
        <taxon>Eukaryota</taxon>
        <taxon>Fungi</taxon>
        <taxon>Dikarya</taxon>
        <taxon>Basidiomycota</taxon>
        <taxon>Ustilaginomycotina</taxon>
        <taxon>Malasseziomycetes</taxon>
        <taxon>Malasseziales</taxon>
        <taxon>Malasseziaceae</taxon>
        <taxon>Malassezia</taxon>
    </lineage>
</organism>
<dbReference type="EMBL" id="AAYY01000021">
    <property type="protein sequence ID" value="EDP41464.1"/>
    <property type="molecule type" value="Genomic_DNA"/>
</dbReference>
<comment type="caution">
    <text evidence="9">The sequence shown here is derived from an EMBL/GenBank/DDBJ whole genome shotgun (WGS) entry which is preliminary data.</text>
</comment>
<feature type="binding site" description="axial binding residue" evidence="8">
    <location>
        <position position="147"/>
    </location>
    <ligand>
        <name>heme</name>
        <dbReference type="ChEBI" id="CHEBI:30413"/>
    </ligand>
    <ligandPart>
        <name>Fe</name>
        <dbReference type="ChEBI" id="CHEBI:18248"/>
    </ligandPart>
</feature>
<evidence type="ECO:0000256" key="4">
    <source>
        <dbReference type="ARBA" id="ARBA00022723"/>
    </source>
</evidence>
<dbReference type="OrthoDB" id="2789670at2759"/>
<dbReference type="InterPro" id="IPR036396">
    <property type="entry name" value="Cyt_P450_sf"/>
</dbReference>
<dbReference type="OMA" id="YANIELM"/>
<comment type="cofactor">
    <cofactor evidence="1 8">
        <name>heme</name>
        <dbReference type="ChEBI" id="CHEBI:30413"/>
    </cofactor>
</comment>
<keyword evidence="6 8" id="KW-0408">Iron</keyword>
<protein>
    <recommendedName>
        <fullName evidence="12">Cytochrome P450</fullName>
    </recommendedName>
</protein>
<keyword evidence="3 8" id="KW-0349">Heme</keyword>
<dbReference type="STRING" id="425265.A8QD83"/>
<dbReference type="GO" id="GO:0004497">
    <property type="term" value="F:monooxygenase activity"/>
    <property type="evidence" value="ECO:0007669"/>
    <property type="project" value="UniProtKB-KW"/>
</dbReference>
<dbReference type="SUPFAM" id="SSF48264">
    <property type="entry name" value="Cytochrome P450"/>
    <property type="match status" value="1"/>
</dbReference>
<dbReference type="RefSeq" id="XP_001728678.1">
    <property type="nucleotide sequence ID" value="XM_001728626.1"/>
</dbReference>
<evidence type="ECO:0000256" key="8">
    <source>
        <dbReference type="PIRSR" id="PIRSR602403-1"/>
    </source>
</evidence>
<sequence>MLLNPAIQEKAHAEIDTVVGPNRLPGYEDEVHLPLVRAIIKETLRWRPPTVMGVPHAVTVDDEYYGYKIPKGSTVIGNSTCSPKILDVLIWPVFAMSHDPKRYPNPELFDPEARFYKSHPGSAAEYATKRNSLERDHFAYGHGRRICAGSE</sequence>
<evidence type="ECO:0000256" key="3">
    <source>
        <dbReference type="ARBA" id="ARBA00022617"/>
    </source>
</evidence>
<dbReference type="InterPro" id="IPR050364">
    <property type="entry name" value="Cytochrome_P450_fung"/>
</dbReference>
<dbReference type="InParanoid" id="A8QD83"/>
<dbReference type="KEGG" id="mgl:MGL_4157"/>
<evidence type="ECO:0000256" key="2">
    <source>
        <dbReference type="ARBA" id="ARBA00010617"/>
    </source>
</evidence>
<dbReference type="GO" id="GO:0020037">
    <property type="term" value="F:heme binding"/>
    <property type="evidence" value="ECO:0007669"/>
    <property type="project" value="InterPro"/>
</dbReference>